<proteinExistence type="predicted"/>
<dbReference type="Proteomes" id="UP000241690">
    <property type="component" value="Unassembled WGS sequence"/>
</dbReference>
<accession>A0A2T3ZZJ5</accession>
<evidence type="ECO:0000313" key="2">
    <source>
        <dbReference type="EMBL" id="PTB50219.1"/>
    </source>
</evidence>
<protein>
    <submittedName>
        <fullName evidence="2">Uncharacterized protein</fullName>
    </submittedName>
</protein>
<dbReference type="EMBL" id="KZ679689">
    <property type="protein sequence ID" value="PTB50219.1"/>
    <property type="molecule type" value="Genomic_DNA"/>
</dbReference>
<reference evidence="2 3" key="1">
    <citation type="submission" date="2016-07" db="EMBL/GenBank/DDBJ databases">
        <title>Multiple horizontal gene transfer events from other fungi enriched the ability of initially mycotrophic Trichoderma (Ascomycota) to feed on dead plant biomass.</title>
        <authorList>
            <consortium name="DOE Joint Genome Institute"/>
            <person name="Aerts A."/>
            <person name="Atanasova L."/>
            <person name="Chenthamara K."/>
            <person name="Zhang J."/>
            <person name="Grujic M."/>
            <person name="Henrissat B."/>
            <person name="Kuo A."/>
            <person name="Salamov A."/>
            <person name="Lipzen A."/>
            <person name="Labutti K."/>
            <person name="Barry K."/>
            <person name="Miao Y."/>
            <person name="Rahimi M.J."/>
            <person name="Shen Q."/>
            <person name="Grigoriev I.V."/>
            <person name="Kubicek C.P."/>
            <person name="Druzhinina I.S."/>
        </authorList>
    </citation>
    <scope>NUCLEOTIDE SEQUENCE [LARGE SCALE GENOMIC DNA]</scope>
    <source>
        <strain evidence="2 3">CBS 226.95</strain>
    </source>
</reference>
<dbReference type="GeneID" id="36629688"/>
<name>A0A2T3ZZJ5_TRIHA</name>
<dbReference type="RefSeq" id="XP_024769896.1">
    <property type="nucleotide sequence ID" value="XM_024921112.1"/>
</dbReference>
<keyword evidence="3" id="KW-1185">Reference proteome</keyword>
<sequence length="271" mass="29068">MKPSQEASTRRWDKAGASMKRATRRGSAGTPYLPRIGKVAHRYRYELEYLALVLTPPGQGLPGLRLLPAPSVFAAPGGTRQRGGAYRYSGLGSRYNGAPFSVRAATSLAALAGFVGGRKVQWPLCWVRGLLDGLTEDIWNLLGGLISGLMRSVGSINLENLHQTEKPKRYSLALLPLRLFVIPVLSTNVRPAMLPCCNAHVSMCMQRCAVEAQCCTERGPPPCQYSYLVAAAKVPVQHSTGPLLASQTGPADATERLVCQCTPLGIPQAGA</sequence>
<organism evidence="2 3">
    <name type="scientific">Trichoderma harzianum CBS 226.95</name>
    <dbReference type="NCBI Taxonomy" id="983964"/>
    <lineage>
        <taxon>Eukaryota</taxon>
        <taxon>Fungi</taxon>
        <taxon>Dikarya</taxon>
        <taxon>Ascomycota</taxon>
        <taxon>Pezizomycotina</taxon>
        <taxon>Sordariomycetes</taxon>
        <taxon>Hypocreomycetidae</taxon>
        <taxon>Hypocreales</taxon>
        <taxon>Hypocreaceae</taxon>
        <taxon>Trichoderma</taxon>
    </lineage>
</organism>
<dbReference type="AlphaFoldDB" id="A0A2T3ZZJ5"/>
<evidence type="ECO:0000256" key="1">
    <source>
        <dbReference type="SAM" id="MobiDB-lite"/>
    </source>
</evidence>
<evidence type="ECO:0000313" key="3">
    <source>
        <dbReference type="Proteomes" id="UP000241690"/>
    </source>
</evidence>
<feature type="region of interest" description="Disordered" evidence="1">
    <location>
        <begin position="1"/>
        <end position="29"/>
    </location>
</feature>
<gene>
    <name evidence="2" type="ORF">M431DRAFT_541920</name>
</gene>